<dbReference type="PANTHER" id="PTHR37842:SF2">
    <property type="entry name" value="GYLCOSYL HYDROLASE 115 C-TERMINAL DOMAIN-CONTAINING PROTEIN"/>
    <property type="match status" value="1"/>
</dbReference>
<dbReference type="AlphaFoldDB" id="A0A1G1SU40"/>
<evidence type="ECO:0000313" key="5">
    <source>
        <dbReference type="EMBL" id="OGX82148.1"/>
    </source>
</evidence>
<dbReference type="Pfam" id="PF17829">
    <property type="entry name" value="GH115_C"/>
    <property type="match status" value="1"/>
</dbReference>
<evidence type="ECO:0000256" key="2">
    <source>
        <dbReference type="SAM" id="MobiDB-lite"/>
    </source>
</evidence>
<evidence type="ECO:0000256" key="1">
    <source>
        <dbReference type="ARBA" id="ARBA00022801"/>
    </source>
</evidence>
<dbReference type="Pfam" id="PF19190">
    <property type="entry name" value="BACON_2"/>
    <property type="match status" value="1"/>
</dbReference>
<sequence length="953" mass="103930">MAPIVVTATGSATAFRLAQGGQVAPIFTAAADAPVVQIAAQALANDIKNITGTRPSVSTKVPGPLAYAVFIGTLGNSPLIDKLVASHKLDVVGLKGKWESYAVLTVANPAPGVRQGLVVVGSDRRGTAYGAFTLAEALGVSPWQWWADVTPARRAALWVKAGAHRQVSPTVKYRGIFINDEDWGIQPWAAKTYDPKLGDIGPKTYERVCELLLRLRANYLWPAMHDVTKAFNTYPDNKVVADRYAIVMGSSHHEPMLRNTSEFKFNKTNLGPWNYATNRDTIYHFWDQRVKENGRYENLYTVGMRGLGDEGMTGDNSKAARIKVLETVFADQRRMLAQHVNPDPGKVPQVFVPYKEVLDLYRNGLKVPDDVALMWVDDNHGYIRQLSTPAEQKRAGGSGVYYHFSYWGQPEDYLWLSTTAPALAWEEMMKAYDYQARTVWVANVGDIKPAEIDMQLFLEIAWDADKFRTFNQLDYLTKWAARTFGAAQAPAIGRVLNEYYRLNSVVRPEHFRAARTGFSAVNYGDEAQHRLDDFARLVGQANALYANMEPRLKDAFFELVVYPVRGASLMNTKMLQAERSRLYAAQGRASTNKYAALAQAAFEQVQQETNFYNTQVAGGKWNKMVSYNPREQKVFDLPALGQVTPGPSAGLGVAVEGDSAALAAGTPGRLPGFTAALPQPHFFDVFDTGSQPLSWQVQASAPWLRLSQASGTADARVQVSIDWAQAPATPTLAGTVTVQGAGAIRTIAVSGVRPSAAELAGFKGFVENENFVSMQAESYSRARPGNGGAAWRTIAGLGRQSPALTVLPPTTPSLDTTAAALRGAPVLEYDVLIGTPGTWTATTYCRPTHAITQQRGLRYAIALNDGPPQFIDLDAAEYSKLWTRNIMRGAALGQSKHVVTKPGRQTLKIWMVDPGVVLDKIVLGNGTVPPSFLGPPTTAYPPPASTSSAPAIK</sequence>
<dbReference type="InterPro" id="IPR041437">
    <property type="entry name" value="GH115_C"/>
</dbReference>
<dbReference type="Gene3D" id="3.30.379.10">
    <property type="entry name" value="Chitobiase/beta-hexosaminidase domain 2-like"/>
    <property type="match status" value="1"/>
</dbReference>
<feature type="domain" description="Gylcosyl hydrolase 115 C-terminal" evidence="3">
    <location>
        <begin position="764"/>
        <end position="936"/>
    </location>
</feature>
<feature type="region of interest" description="Disordered" evidence="2">
    <location>
        <begin position="933"/>
        <end position="953"/>
    </location>
</feature>
<keyword evidence="6" id="KW-1185">Reference proteome</keyword>
<dbReference type="InterPro" id="IPR031924">
    <property type="entry name" value="GH115"/>
</dbReference>
<dbReference type="Gene3D" id="1.20.58.2150">
    <property type="match status" value="1"/>
</dbReference>
<dbReference type="InterPro" id="IPR042301">
    <property type="entry name" value="GH115_sf"/>
</dbReference>
<evidence type="ECO:0008006" key="7">
    <source>
        <dbReference type="Google" id="ProtNLM"/>
    </source>
</evidence>
<dbReference type="Pfam" id="PF15979">
    <property type="entry name" value="Glyco_hydro_115"/>
    <property type="match status" value="1"/>
</dbReference>
<feature type="domain" description="BACON" evidence="4">
    <location>
        <begin position="687"/>
        <end position="750"/>
    </location>
</feature>
<dbReference type="GO" id="GO:0016787">
    <property type="term" value="F:hydrolase activity"/>
    <property type="evidence" value="ECO:0007669"/>
    <property type="project" value="UniProtKB-KW"/>
</dbReference>
<dbReference type="InterPro" id="IPR024361">
    <property type="entry name" value="BACON"/>
</dbReference>
<dbReference type="GO" id="GO:0005975">
    <property type="term" value="P:carbohydrate metabolic process"/>
    <property type="evidence" value="ECO:0007669"/>
    <property type="project" value="UniProtKB-ARBA"/>
</dbReference>
<proteinExistence type="predicted"/>
<dbReference type="Proteomes" id="UP000176294">
    <property type="component" value="Unassembled WGS sequence"/>
</dbReference>
<gene>
    <name evidence="5" type="ORF">BEN47_18770</name>
</gene>
<dbReference type="Gene3D" id="2.60.120.1620">
    <property type="match status" value="1"/>
</dbReference>
<evidence type="ECO:0000313" key="6">
    <source>
        <dbReference type="Proteomes" id="UP000176294"/>
    </source>
</evidence>
<evidence type="ECO:0000259" key="3">
    <source>
        <dbReference type="Pfam" id="PF17829"/>
    </source>
</evidence>
<protein>
    <recommendedName>
        <fullName evidence="7">Gylcosyl hydrolase 115 C-terminal domain-containing protein</fullName>
    </recommendedName>
</protein>
<accession>A0A1G1SU40</accession>
<keyword evidence="1" id="KW-0378">Hydrolase</keyword>
<reference evidence="5 6" key="1">
    <citation type="submission" date="2016-08" db="EMBL/GenBank/DDBJ databases">
        <title>Hymenobacter coccineus sp. nov., Hymenobacter lapidarius sp. nov. and Hymenobacter glacialis sp. nov., isolated from Antarctic soil.</title>
        <authorList>
            <person name="Sedlacek I."/>
            <person name="Kralova S."/>
            <person name="Kyrova K."/>
            <person name="Maslanova I."/>
            <person name="Stankova E."/>
            <person name="Vrbovska V."/>
            <person name="Nemec M."/>
            <person name="Bartak M."/>
            <person name="Svec P."/>
            <person name="Busse H.-J."/>
            <person name="Pantucek R."/>
        </authorList>
    </citation>
    <scope>NUCLEOTIDE SEQUENCE [LARGE SCALE GENOMIC DNA]</scope>
    <source>
        <strain evidence="5 6">CCM 8643</strain>
    </source>
</reference>
<dbReference type="PANTHER" id="PTHR37842">
    <property type="match status" value="1"/>
</dbReference>
<evidence type="ECO:0000259" key="4">
    <source>
        <dbReference type="Pfam" id="PF19190"/>
    </source>
</evidence>
<dbReference type="STRING" id="1908237.BEN47_18770"/>
<dbReference type="SUPFAM" id="SSF55545">
    <property type="entry name" value="beta-N-acetylhexosaminidase-like domain"/>
    <property type="match status" value="1"/>
</dbReference>
<dbReference type="InterPro" id="IPR029018">
    <property type="entry name" value="Hex-like_dom2"/>
</dbReference>
<dbReference type="EMBL" id="MDZB01000151">
    <property type="protein sequence ID" value="OGX82148.1"/>
    <property type="molecule type" value="Genomic_DNA"/>
</dbReference>
<name>A0A1G1SU40_9BACT</name>
<comment type="caution">
    <text evidence="5">The sequence shown here is derived from an EMBL/GenBank/DDBJ whole genome shotgun (WGS) entry which is preliminary data.</text>
</comment>
<organism evidence="5 6">
    <name type="scientific">Hymenobacter lapidarius</name>
    <dbReference type="NCBI Taxonomy" id="1908237"/>
    <lineage>
        <taxon>Bacteria</taxon>
        <taxon>Pseudomonadati</taxon>
        <taxon>Bacteroidota</taxon>
        <taxon>Cytophagia</taxon>
        <taxon>Cytophagales</taxon>
        <taxon>Hymenobacteraceae</taxon>
        <taxon>Hymenobacter</taxon>
    </lineage>
</organism>
<dbReference type="Gene3D" id="3.20.20.520">
    <property type="entry name" value="Glycosyl hydrolase family 115"/>
    <property type="match status" value="1"/>
</dbReference>